<dbReference type="OrthoDB" id="4529062at2"/>
<feature type="transmembrane region" description="Helical" evidence="7">
    <location>
        <begin position="271"/>
        <end position="291"/>
    </location>
</feature>
<dbReference type="SUPFAM" id="SSF103481">
    <property type="entry name" value="Multidrug resistance efflux transporter EmrE"/>
    <property type="match status" value="2"/>
</dbReference>
<evidence type="ECO:0000256" key="1">
    <source>
        <dbReference type="ARBA" id="ARBA00004651"/>
    </source>
</evidence>
<feature type="transmembrane region" description="Helical" evidence="7">
    <location>
        <begin position="96"/>
        <end position="115"/>
    </location>
</feature>
<keyword evidence="5 7" id="KW-1133">Transmembrane helix</keyword>
<evidence type="ECO:0000313" key="9">
    <source>
        <dbReference type="EMBL" id="MBB5180359.1"/>
    </source>
</evidence>
<proteinExistence type="inferred from homology"/>
<evidence type="ECO:0000256" key="3">
    <source>
        <dbReference type="ARBA" id="ARBA00022475"/>
    </source>
</evidence>
<keyword evidence="4 7" id="KW-0812">Transmembrane</keyword>
<comment type="caution">
    <text evidence="9">The sequence shown here is derived from an EMBL/GenBank/DDBJ whole genome shotgun (WGS) entry which is preliminary data.</text>
</comment>
<dbReference type="EMBL" id="JACHHE010000004">
    <property type="protein sequence ID" value="MBB5180359.1"/>
    <property type="molecule type" value="Genomic_DNA"/>
</dbReference>
<comment type="similarity">
    <text evidence="2">Belongs to the EamA transporter family.</text>
</comment>
<feature type="transmembrane region" description="Helical" evidence="7">
    <location>
        <begin position="70"/>
        <end position="90"/>
    </location>
</feature>
<reference evidence="9 10" key="1">
    <citation type="submission" date="2020-08" db="EMBL/GenBank/DDBJ databases">
        <title>Genomic Encyclopedia of Type Strains, Phase IV (KMG-IV): sequencing the most valuable type-strain genomes for metagenomic binning, comparative biology and taxonomic classification.</title>
        <authorList>
            <person name="Goeker M."/>
        </authorList>
    </citation>
    <scope>NUCLEOTIDE SEQUENCE [LARGE SCALE GENOMIC DNA]</scope>
    <source>
        <strain evidence="9 10">DSM 15895</strain>
    </source>
</reference>
<feature type="domain" description="EamA" evidence="8">
    <location>
        <begin position="150"/>
        <end position="286"/>
    </location>
</feature>
<feature type="transmembrane region" description="Helical" evidence="7">
    <location>
        <begin position="122"/>
        <end position="141"/>
    </location>
</feature>
<accession>A0A7W8CT12</accession>
<keyword evidence="6 7" id="KW-0472">Membrane</keyword>
<dbReference type="AlphaFoldDB" id="A0A7W8CT12"/>
<evidence type="ECO:0000259" key="8">
    <source>
        <dbReference type="Pfam" id="PF00892"/>
    </source>
</evidence>
<evidence type="ECO:0000256" key="5">
    <source>
        <dbReference type="ARBA" id="ARBA00022989"/>
    </source>
</evidence>
<protein>
    <submittedName>
        <fullName evidence="9">Drug/metabolite transporter (DMT)-like permease</fullName>
    </submittedName>
</protein>
<evidence type="ECO:0000313" key="10">
    <source>
        <dbReference type="Proteomes" id="UP000525923"/>
    </source>
</evidence>
<feature type="transmembrane region" description="Helical" evidence="7">
    <location>
        <begin position="7"/>
        <end position="27"/>
    </location>
</feature>
<keyword evidence="3" id="KW-1003">Cell membrane</keyword>
<organism evidence="9 10">
    <name type="scientific">Planococcus koreensis</name>
    <dbReference type="NCBI Taxonomy" id="112331"/>
    <lineage>
        <taxon>Bacteria</taxon>
        <taxon>Bacillati</taxon>
        <taxon>Bacillota</taxon>
        <taxon>Bacilli</taxon>
        <taxon>Bacillales</taxon>
        <taxon>Caryophanaceae</taxon>
        <taxon>Planococcus</taxon>
    </lineage>
</organism>
<feature type="domain" description="EamA" evidence="8">
    <location>
        <begin position="7"/>
        <end position="138"/>
    </location>
</feature>
<keyword evidence="10" id="KW-1185">Reference proteome</keyword>
<feature type="transmembrane region" description="Helical" evidence="7">
    <location>
        <begin position="39"/>
        <end position="58"/>
    </location>
</feature>
<dbReference type="Pfam" id="PF00892">
    <property type="entry name" value="EamA"/>
    <property type="match status" value="2"/>
</dbReference>
<feature type="transmembrane region" description="Helical" evidence="7">
    <location>
        <begin position="153"/>
        <end position="169"/>
    </location>
</feature>
<dbReference type="Proteomes" id="UP000525923">
    <property type="component" value="Unassembled WGS sequence"/>
</dbReference>
<feature type="transmembrane region" description="Helical" evidence="7">
    <location>
        <begin position="181"/>
        <end position="200"/>
    </location>
</feature>
<feature type="transmembrane region" description="Helical" evidence="7">
    <location>
        <begin position="246"/>
        <end position="265"/>
    </location>
</feature>
<dbReference type="PANTHER" id="PTHR32322">
    <property type="entry name" value="INNER MEMBRANE TRANSPORTER"/>
    <property type="match status" value="1"/>
</dbReference>
<evidence type="ECO:0000256" key="7">
    <source>
        <dbReference type="SAM" id="Phobius"/>
    </source>
</evidence>
<sequence>MSHFKLYIILVAVMFAWGMNVPVMKYLTAQMGPVTMTSLRIFLAGVMVFAILAVFRLVRKPTKEEWPFIAVGALLNVVIHHYLISIGISLTSGTNSGLIIGSSPIMTAVLSLVLLRLTPTKWQWLGFILGFIGVAATVLAGNAQASTASAGDLYILLAMVAQVMSFMVISKASKTLDPRLLTAYMFIIGSVGIFLISLVTEPGEWRAFADMDTTFWLMLFGSGIIATAIGHMLYNHVLGKVGPSKAAIFINLNTFFALLGSAAFLGETITGYHLIGFVVIVFGVLLGSGAAEELWRMKIRSSKSQH</sequence>
<dbReference type="InterPro" id="IPR050638">
    <property type="entry name" value="AA-Vitamin_Transporters"/>
</dbReference>
<evidence type="ECO:0000256" key="4">
    <source>
        <dbReference type="ARBA" id="ARBA00022692"/>
    </source>
</evidence>
<evidence type="ECO:0000256" key="6">
    <source>
        <dbReference type="ARBA" id="ARBA00023136"/>
    </source>
</evidence>
<name>A0A7W8CT12_9BACL</name>
<dbReference type="GO" id="GO:0005886">
    <property type="term" value="C:plasma membrane"/>
    <property type="evidence" value="ECO:0007669"/>
    <property type="project" value="UniProtKB-SubCell"/>
</dbReference>
<dbReference type="PANTHER" id="PTHR32322:SF18">
    <property type="entry name" value="S-ADENOSYLMETHIONINE_S-ADENOSYLHOMOCYSTEINE TRANSPORTER"/>
    <property type="match status" value="1"/>
</dbReference>
<comment type="subcellular location">
    <subcellularLocation>
        <location evidence="1">Cell membrane</location>
        <topology evidence="1">Multi-pass membrane protein</topology>
    </subcellularLocation>
</comment>
<gene>
    <name evidence="9" type="ORF">HNQ44_001787</name>
</gene>
<evidence type="ECO:0000256" key="2">
    <source>
        <dbReference type="ARBA" id="ARBA00007362"/>
    </source>
</evidence>
<dbReference type="RefSeq" id="WP_135502139.1">
    <property type="nucleotide sequence ID" value="NZ_JACHHE010000004.1"/>
</dbReference>
<dbReference type="InterPro" id="IPR037185">
    <property type="entry name" value="EmrE-like"/>
</dbReference>
<dbReference type="InterPro" id="IPR000620">
    <property type="entry name" value="EamA_dom"/>
</dbReference>
<feature type="transmembrane region" description="Helical" evidence="7">
    <location>
        <begin position="215"/>
        <end position="234"/>
    </location>
</feature>